<dbReference type="PANTHER" id="PTHR43685:SF2">
    <property type="entry name" value="GLYCOSYLTRANSFERASE 2-LIKE DOMAIN-CONTAINING PROTEIN"/>
    <property type="match status" value="1"/>
</dbReference>
<dbReference type="InterPro" id="IPR029044">
    <property type="entry name" value="Nucleotide-diphossugar_trans"/>
</dbReference>
<accession>A0A398B2T4</accession>
<comment type="caution">
    <text evidence="2">The sequence shown here is derived from an EMBL/GenBank/DDBJ whole genome shotgun (WGS) entry which is preliminary data.</text>
</comment>
<dbReference type="Gene3D" id="3.90.550.10">
    <property type="entry name" value="Spore Coat Polysaccharide Biosynthesis Protein SpsA, Chain A"/>
    <property type="match status" value="1"/>
</dbReference>
<sequence>MNSHHHFHEFPCFIHCSNIWHVLKAFFIHLFHKNKRICKRPGGNSVVSIITSTNRPCFLQNIIRNFENQDIEEKELVLVLHGFTDNASDGVVDNPLIKLLYSPKEESLGTCLNEAIRHAKYNIIAKFDDDDYYGPRYLSEALKTMEEKDADIIGKQSLFIYFMEDQLLSLLFPGKENKFIQSQSDTLAGSTLIFKKTVAERVKFQPVSLGEDTAFLDNCKKLGIRMYASTPNHYVYIRYPHPHHTSDSDNRRLKNHCFPLIQTNCFHDYVD</sequence>
<dbReference type="Pfam" id="PF00535">
    <property type="entry name" value="Glycos_transf_2"/>
    <property type="match status" value="1"/>
</dbReference>
<dbReference type="InterPro" id="IPR001173">
    <property type="entry name" value="Glyco_trans_2-like"/>
</dbReference>
<dbReference type="OrthoDB" id="6713581at2"/>
<evidence type="ECO:0000313" key="2">
    <source>
        <dbReference type="EMBL" id="RID84165.1"/>
    </source>
</evidence>
<keyword evidence="2" id="KW-0808">Transferase</keyword>
<name>A0A398B2T4_9BACI</name>
<feature type="domain" description="Glycosyltransferase 2-like" evidence="1">
    <location>
        <begin position="49"/>
        <end position="157"/>
    </location>
</feature>
<dbReference type="Proteomes" id="UP000265816">
    <property type="component" value="Unassembled WGS sequence"/>
</dbReference>
<gene>
    <name evidence="2" type="ORF">D1970_13685</name>
</gene>
<dbReference type="EMBL" id="QWVT01000023">
    <property type="protein sequence ID" value="RID84165.1"/>
    <property type="molecule type" value="Genomic_DNA"/>
</dbReference>
<dbReference type="InterPro" id="IPR050834">
    <property type="entry name" value="Glycosyltransf_2"/>
</dbReference>
<protein>
    <submittedName>
        <fullName evidence="2">Glycosyltransferase</fullName>
    </submittedName>
</protein>
<dbReference type="PANTHER" id="PTHR43685">
    <property type="entry name" value="GLYCOSYLTRANSFERASE"/>
    <property type="match status" value="1"/>
</dbReference>
<reference evidence="2 3" key="1">
    <citation type="submission" date="2018-08" db="EMBL/GenBank/DDBJ databases">
        <title>Bacillus jemisoniae sp. nov., Bacillus chryseoplanitiae sp. nov., Bacillus resnikiae sp. nov., and Bacillus frankliniae sp. nov., isolated from Viking spacecraft and associated surfaces.</title>
        <authorList>
            <person name="Seuylemezian A."/>
            <person name="Vaishampayan P."/>
        </authorList>
    </citation>
    <scope>NUCLEOTIDE SEQUENCE [LARGE SCALE GENOMIC DNA]</scope>
    <source>
        <strain evidence="2 3">JJ-247</strain>
    </source>
</reference>
<dbReference type="AlphaFoldDB" id="A0A398B2T4"/>
<organism evidence="2 3">
    <name type="scientific">Mesobacillus zeae</name>
    <dbReference type="NCBI Taxonomy" id="1917180"/>
    <lineage>
        <taxon>Bacteria</taxon>
        <taxon>Bacillati</taxon>
        <taxon>Bacillota</taxon>
        <taxon>Bacilli</taxon>
        <taxon>Bacillales</taxon>
        <taxon>Bacillaceae</taxon>
        <taxon>Mesobacillus</taxon>
    </lineage>
</organism>
<evidence type="ECO:0000259" key="1">
    <source>
        <dbReference type="Pfam" id="PF00535"/>
    </source>
</evidence>
<evidence type="ECO:0000313" key="3">
    <source>
        <dbReference type="Proteomes" id="UP000265816"/>
    </source>
</evidence>
<dbReference type="SUPFAM" id="SSF53448">
    <property type="entry name" value="Nucleotide-diphospho-sugar transferases"/>
    <property type="match status" value="1"/>
</dbReference>
<proteinExistence type="predicted"/>
<keyword evidence="3" id="KW-1185">Reference proteome</keyword>
<dbReference type="GO" id="GO:0016740">
    <property type="term" value="F:transferase activity"/>
    <property type="evidence" value="ECO:0007669"/>
    <property type="project" value="UniProtKB-KW"/>
</dbReference>